<feature type="transmembrane region" description="Helical" evidence="1">
    <location>
        <begin position="112"/>
        <end position="131"/>
    </location>
</feature>
<dbReference type="Proteomes" id="UP001642360">
    <property type="component" value="Unassembled WGS sequence"/>
</dbReference>
<name>A0ABC8QYI0_9AQUA</name>
<keyword evidence="4" id="KW-1185">Reference proteome</keyword>
<dbReference type="InterPro" id="IPR007658">
    <property type="entry name" value="DUF594"/>
</dbReference>
<reference evidence="3 4" key="1">
    <citation type="submission" date="2024-02" db="EMBL/GenBank/DDBJ databases">
        <authorList>
            <person name="Vignale AGUSTIN F."/>
            <person name="Sosa J E."/>
            <person name="Modenutti C."/>
        </authorList>
    </citation>
    <scope>NUCLEOTIDE SEQUENCE [LARGE SCALE GENOMIC DNA]</scope>
</reference>
<dbReference type="AlphaFoldDB" id="A0ABC8QYI0"/>
<organism evidence="3 4">
    <name type="scientific">Ilex paraguariensis</name>
    <name type="common">yerba mate</name>
    <dbReference type="NCBI Taxonomy" id="185542"/>
    <lineage>
        <taxon>Eukaryota</taxon>
        <taxon>Viridiplantae</taxon>
        <taxon>Streptophyta</taxon>
        <taxon>Embryophyta</taxon>
        <taxon>Tracheophyta</taxon>
        <taxon>Spermatophyta</taxon>
        <taxon>Magnoliopsida</taxon>
        <taxon>eudicotyledons</taxon>
        <taxon>Gunneridae</taxon>
        <taxon>Pentapetalae</taxon>
        <taxon>asterids</taxon>
        <taxon>campanulids</taxon>
        <taxon>Aquifoliales</taxon>
        <taxon>Aquifoliaceae</taxon>
        <taxon>Ilex</taxon>
    </lineage>
</organism>
<dbReference type="InterPro" id="IPR025315">
    <property type="entry name" value="DUF4220"/>
</dbReference>
<comment type="caution">
    <text evidence="3">The sequence shown here is derived from an EMBL/GenBank/DDBJ whole genome shotgun (WGS) entry which is preliminary data.</text>
</comment>
<gene>
    <name evidence="3" type="ORF">ILEXP_LOCUS4858</name>
</gene>
<feature type="domain" description="DUF4220" evidence="2">
    <location>
        <begin position="47"/>
        <end position="286"/>
    </location>
</feature>
<evidence type="ECO:0000313" key="3">
    <source>
        <dbReference type="EMBL" id="CAK9137821.1"/>
    </source>
</evidence>
<sequence length="561" mass="63610">MVSFKEFLSEWQLRGSFLGSLLIQVLLILPGNIRKRNSSICVTVFLWILYTAADKVAIYAISIVSRSITDPFLPHNRVLVSFWTTILLLHLGFPNTITAFSLDDNQLWLRQSLTLVTQVGFVVYILLRALWGITQRLVLVFAIVCVSMAGLLNYTDMVATYSSTINAGIPAHWKQQQPKSATTADDKNNSDPQIQTLTNAYDLFMTFRRLFVNLILTFDDRDKSLSIFRGKDAAAAFEMVGIELNFAYDALYTKAFVSQSSWLHHSGSALALEIASLAVFIVSDWTVVLSSSSTSKVNLKWLEQPIFSILSFVRNPILRLPSRPNSRNAESGEAKRYRWNLTDWRGKMAILDTSCPELKWIIELEFDECLLLWHVATDICYHQPQESMNSGHQGYREASKLISCYMMYLLVVHPLTLSSTAVIGLIRFRDTCAELIQFFKDDELIGKEPGIGSENLLFMHTDLSPKRVKGDKSKSVLWDAVELAKELMELDEEKMWKTMCDVWIEMLCFAAYNCRGDYHAKLLSVGGELLTFVWLLQAHLGMGDYFQTKSGNLTATIILES</sequence>
<evidence type="ECO:0000256" key="1">
    <source>
        <dbReference type="SAM" id="Phobius"/>
    </source>
</evidence>
<evidence type="ECO:0000259" key="2">
    <source>
        <dbReference type="Pfam" id="PF13968"/>
    </source>
</evidence>
<keyword evidence="1" id="KW-1133">Transmembrane helix</keyword>
<proteinExistence type="predicted"/>
<dbReference type="PANTHER" id="PTHR31325">
    <property type="entry name" value="OS01G0798800 PROTEIN-RELATED"/>
    <property type="match status" value="1"/>
</dbReference>
<feature type="transmembrane region" description="Helical" evidence="1">
    <location>
        <begin position="81"/>
        <end position="100"/>
    </location>
</feature>
<keyword evidence="1" id="KW-0472">Membrane</keyword>
<evidence type="ECO:0000313" key="4">
    <source>
        <dbReference type="Proteomes" id="UP001642360"/>
    </source>
</evidence>
<feature type="transmembrane region" description="Helical" evidence="1">
    <location>
        <begin position="137"/>
        <end position="154"/>
    </location>
</feature>
<feature type="transmembrane region" description="Helical" evidence="1">
    <location>
        <begin position="12"/>
        <end position="29"/>
    </location>
</feature>
<dbReference type="Pfam" id="PF04578">
    <property type="entry name" value="DUF594"/>
    <property type="match status" value="1"/>
</dbReference>
<feature type="transmembrane region" description="Helical" evidence="1">
    <location>
        <begin position="41"/>
        <end position="61"/>
    </location>
</feature>
<keyword evidence="1" id="KW-0812">Transmembrane</keyword>
<dbReference type="EMBL" id="CAUOFW020000837">
    <property type="protein sequence ID" value="CAK9137821.1"/>
    <property type="molecule type" value="Genomic_DNA"/>
</dbReference>
<protein>
    <recommendedName>
        <fullName evidence="2">DUF4220 domain-containing protein</fullName>
    </recommendedName>
</protein>
<accession>A0ABC8QYI0</accession>
<dbReference type="Pfam" id="PF13968">
    <property type="entry name" value="DUF4220"/>
    <property type="match status" value="1"/>
</dbReference>